<proteinExistence type="predicted"/>
<gene>
    <name evidence="3" type="ORF">LOTGIDRAFT_169439</name>
</gene>
<feature type="region of interest" description="Disordered" evidence="1">
    <location>
        <begin position="683"/>
        <end position="725"/>
    </location>
</feature>
<feature type="compositionally biased region" description="Low complexity" evidence="1">
    <location>
        <begin position="702"/>
        <end position="717"/>
    </location>
</feature>
<evidence type="ECO:0000256" key="1">
    <source>
        <dbReference type="SAM" id="MobiDB-lite"/>
    </source>
</evidence>
<organism evidence="3 4">
    <name type="scientific">Lottia gigantea</name>
    <name type="common">Giant owl limpet</name>
    <dbReference type="NCBI Taxonomy" id="225164"/>
    <lineage>
        <taxon>Eukaryota</taxon>
        <taxon>Metazoa</taxon>
        <taxon>Spiralia</taxon>
        <taxon>Lophotrochozoa</taxon>
        <taxon>Mollusca</taxon>
        <taxon>Gastropoda</taxon>
        <taxon>Patellogastropoda</taxon>
        <taxon>Lottioidea</taxon>
        <taxon>Lottiidae</taxon>
        <taxon>Lottia</taxon>
    </lineage>
</organism>
<keyword evidence="4" id="KW-1185">Reference proteome</keyword>
<feature type="compositionally biased region" description="Polar residues" evidence="1">
    <location>
        <begin position="683"/>
        <end position="701"/>
    </location>
</feature>
<evidence type="ECO:0000313" key="3">
    <source>
        <dbReference type="EMBL" id="ESO83370.1"/>
    </source>
</evidence>
<dbReference type="Proteomes" id="UP000030746">
    <property type="component" value="Unassembled WGS sequence"/>
</dbReference>
<reference evidence="3 4" key="1">
    <citation type="journal article" date="2013" name="Nature">
        <title>Insights into bilaterian evolution from three spiralian genomes.</title>
        <authorList>
            <person name="Simakov O."/>
            <person name="Marletaz F."/>
            <person name="Cho S.J."/>
            <person name="Edsinger-Gonzales E."/>
            <person name="Havlak P."/>
            <person name="Hellsten U."/>
            <person name="Kuo D.H."/>
            <person name="Larsson T."/>
            <person name="Lv J."/>
            <person name="Arendt D."/>
            <person name="Savage R."/>
            <person name="Osoegawa K."/>
            <person name="de Jong P."/>
            <person name="Grimwood J."/>
            <person name="Chapman J.A."/>
            <person name="Shapiro H."/>
            <person name="Aerts A."/>
            <person name="Otillar R.P."/>
            <person name="Terry A.Y."/>
            <person name="Boore J.L."/>
            <person name="Grigoriev I.V."/>
            <person name="Lindberg D.R."/>
            <person name="Seaver E.C."/>
            <person name="Weisblat D.A."/>
            <person name="Putnam N.H."/>
            <person name="Rokhsar D.S."/>
        </authorList>
    </citation>
    <scope>NUCLEOTIDE SEQUENCE [LARGE SCALE GENOMIC DNA]</scope>
</reference>
<feature type="signal peptide" evidence="2">
    <location>
        <begin position="1"/>
        <end position="19"/>
    </location>
</feature>
<accession>V3ZLU9</accession>
<sequence>MEIKFLVLLFLSYISTTKSSEDNEIPASVRRALILDILYNLNILHDAPVRKTQFVGRKLNEARTDLAIQRAILDQSKPVQSNAPRFEKLVAPSPSDNQANKPPESLLDEFNSPKQRIKAPSFLQPKRKPPLGIGNPNIFVKRPDSVWAYMNLDNPKSTLEIQTTTAPPTSRTFQVSINSPSIVAPPTTFDPDAIRTQSPPNNGGMVPEVLNTNPATGRSDTTVTTASPMSLDPLGNLFYNLLQNHNQTFSPNSDIPHTPAEVTTSSVPQMKNSTATQIKNSAGDTLNADFHDPFAHLMSNLLKIPGAFTNPIPGSPNSPGTDALNPDIASTSIDPVVNGTDPMANLFSHLLDHSPTSFGVTNFEPEPASTSSPLPDNILPTTASPTTTDSNAAFGNQPAEQVLTSPTTSSPLLGIILASPAPSEATPVNQDTIINAFIPPPSLTTATTPSPNIYHNHLPNWQQSEPTSTNTAPVGQKHQNNVTDAFQDLPLTSTNFQNQVSNSIKQFGPTMVHSTNNDAGQMHPNWILTNPPSVIRASEPVLPTKVPGDATVPQASQPNGLHQPADVTNALIQMFTASVPEPPSEDNELSDLEKLLAPPTIFSLGSNAGTPSSIATNWVSGVDSQLPNLSPTVLPKPGNKFGTNDQMEIVPTFTPTTVGPPAVVPEIPATNVHPLISNIIRQNAGTNQPSSVQPTTPSTMTPVRRPNPFFNARPFPNTQVRHRDK</sequence>
<dbReference type="AlphaFoldDB" id="V3ZLU9"/>
<evidence type="ECO:0000313" key="4">
    <source>
        <dbReference type="Proteomes" id="UP000030746"/>
    </source>
</evidence>
<dbReference type="KEGG" id="lgi:LOTGIDRAFT_169439"/>
<protein>
    <submittedName>
        <fullName evidence="3">Uncharacterized protein</fullName>
    </submittedName>
</protein>
<dbReference type="GeneID" id="20241137"/>
<dbReference type="CTD" id="20241137"/>
<feature type="region of interest" description="Disordered" evidence="1">
    <location>
        <begin position="365"/>
        <end position="386"/>
    </location>
</feature>
<feature type="chain" id="PRO_5004715310" evidence="2">
    <location>
        <begin position="20"/>
        <end position="725"/>
    </location>
</feature>
<dbReference type="EMBL" id="KB203711">
    <property type="protein sequence ID" value="ESO83370.1"/>
    <property type="molecule type" value="Genomic_DNA"/>
</dbReference>
<dbReference type="RefSeq" id="XP_009065974.1">
    <property type="nucleotide sequence ID" value="XM_009067726.1"/>
</dbReference>
<evidence type="ECO:0000256" key="2">
    <source>
        <dbReference type="SAM" id="SignalP"/>
    </source>
</evidence>
<dbReference type="OMA" id="ERQETPH"/>
<dbReference type="HOGENOM" id="CLU_381862_0_0_1"/>
<feature type="region of interest" description="Disordered" evidence="1">
    <location>
        <begin position="89"/>
        <end position="112"/>
    </location>
</feature>
<name>V3ZLU9_LOTGI</name>
<keyword evidence="2" id="KW-0732">Signal</keyword>
<feature type="compositionally biased region" description="Polar residues" evidence="1">
    <location>
        <begin position="368"/>
        <end position="386"/>
    </location>
</feature>